<keyword evidence="6 7" id="KW-0949">S-adenosyl-L-methionine</keyword>
<organism evidence="8">
    <name type="scientific">candidate division WOR-3 bacterium</name>
    <dbReference type="NCBI Taxonomy" id="2052148"/>
    <lineage>
        <taxon>Bacteria</taxon>
        <taxon>Bacteria division WOR-3</taxon>
    </lineage>
</organism>
<dbReference type="GO" id="GO:0030091">
    <property type="term" value="P:protein repair"/>
    <property type="evidence" value="ECO:0007669"/>
    <property type="project" value="UniProtKB-UniRule"/>
</dbReference>
<gene>
    <name evidence="7" type="primary">pcm</name>
    <name evidence="8" type="ORF">ENW73_01885</name>
</gene>
<dbReference type="HAMAP" id="MF_00090">
    <property type="entry name" value="PIMT"/>
    <property type="match status" value="1"/>
</dbReference>
<evidence type="ECO:0000256" key="4">
    <source>
        <dbReference type="ARBA" id="ARBA00022603"/>
    </source>
</evidence>
<evidence type="ECO:0000256" key="3">
    <source>
        <dbReference type="ARBA" id="ARBA00022490"/>
    </source>
</evidence>
<feature type="active site" evidence="7">
    <location>
        <position position="52"/>
    </location>
</feature>
<comment type="similarity">
    <text evidence="2 7">Belongs to the methyltransferase superfamily. L-isoaspartyl/D-aspartyl protein methyltransferase family.</text>
</comment>
<reference evidence="8" key="1">
    <citation type="journal article" date="2020" name="mSystems">
        <title>Genome- and Community-Level Interaction Insights into Carbon Utilization and Element Cycling Functions of Hydrothermarchaeota in Hydrothermal Sediment.</title>
        <authorList>
            <person name="Zhou Z."/>
            <person name="Liu Y."/>
            <person name="Xu W."/>
            <person name="Pan J."/>
            <person name="Luo Z.H."/>
            <person name="Li M."/>
        </authorList>
    </citation>
    <scope>NUCLEOTIDE SEQUENCE [LARGE SCALE GENOMIC DNA]</scope>
    <source>
        <strain evidence="8">SpSt-876</strain>
    </source>
</reference>
<dbReference type="NCBIfam" id="NF001453">
    <property type="entry name" value="PRK00312.1"/>
    <property type="match status" value="1"/>
</dbReference>
<dbReference type="Pfam" id="PF01135">
    <property type="entry name" value="PCMT"/>
    <property type="match status" value="1"/>
</dbReference>
<comment type="caution">
    <text evidence="8">The sequence shown here is derived from an EMBL/GenBank/DDBJ whole genome shotgun (WGS) entry which is preliminary data.</text>
</comment>
<proteinExistence type="inferred from homology"/>
<dbReference type="InterPro" id="IPR029063">
    <property type="entry name" value="SAM-dependent_MTases_sf"/>
</dbReference>
<comment type="subcellular location">
    <subcellularLocation>
        <location evidence="1 7">Cytoplasm</location>
    </subcellularLocation>
</comment>
<dbReference type="CDD" id="cd02440">
    <property type="entry name" value="AdoMet_MTases"/>
    <property type="match status" value="1"/>
</dbReference>
<dbReference type="GO" id="GO:0005737">
    <property type="term" value="C:cytoplasm"/>
    <property type="evidence" value="ECO:0007669"/>
    <property type="project" value="UniProtKB-SubCell"/>
</dbReference>
<keyword evidence="5 7" id="KW-0808">Transferase</keyword>
<dbReference type="GO" id="GO:0004719">
    <property type="term" value="F:protein-L-isoaspartate (D-aspartate) O-methyltransferase activity"/>
    <property type="evidence" value="ECO:0007669"/>
    <property type="project" value="UniProtKB-UniRule"/>
</dbReference>
<comment type="catalytic activity">
    <reaction evidence="7">
        <text>[protein]-L-isoaspartate + S-adenosyl-L-methionine = [protein]-L-isoaspartate alpha-methyl ester + S-adenosyl-L-homocysteine</text>
        <dbReference type="Rhea" id="RHEA:12705"/>
        <dbReference type="Rhea" id="RHEA-COMP:12143"/>
        <dbReference type="Rhea" id="RHEA-COMP:12144"/>
        <dbReference type="ChEBI" id="CHEBI:57856"/>
        <dbReference type="ChEBI" id="CHEBI:59789"/>
        <dbReference type="ChEBI" id="CHEBI:90596"/>
        <dbReference type="ChEBI" id="CHEBI:90598"/>
        <dbReference type="EC" id="2.1.1.77"/>
    </reaction>
</comment>
<evidence type="ECO:0000256" key="5">
    <source>
        <dbReference type="ARBA" id="ARBA00022679"/>
    </source>
</evidence>
<dbReference type="SUPFAM" id="SSF53335">
    <property type="entry name" value="S-adenosyl-L-methionine-dependent methyltransferases"/>
    <property type="match status" value="1"/>
</dbReference>
<dbReference type="EC" id="2.1.1.77" evidence="7"/>
<name>A0A7C6EF27_UNCW3</name>
<dbReference type="AlphaFoldDB" id="A0A7C6EF27"/>
<evidence type="ECO:0000256" key="2">
    <source>
        <dbReference type="ARBA" id="ARBA00005369"/>
    </source>
</evidence>
<dbReference type="PROSITE" id="PS01279">
    <property type="entry name" value="PCMT"/>
    <property type="match status" value="1"/>
</dbReference>
<keyword evidence="4 7" id="KW-0489">Methyltransferase</keyword>
<dbReference type="EMBL" id="DTLI01000044">
    <property type="protein sequence ID" value="HHS51603.1"/>
    <property type="molecule type" value="Genomic_DNA"/>
</dbReference>
<comment type="function">
    <text evidence="7">Catalyzes the methyl esterification of L-isoaspartyl residues in peptides and proteins that result from spontaneous decomposition of normal L-aspartyl and L-asparaginyl residues. It plays a role in the repair and/or degradation of damaged proteins.</text>
</comment>
<dbReference type="NCBIfam" id="TIGR00080">
    <property type="entry name" value="pimt"/>
    <property type="match status" value="1"/>
</dbReference>
<dbReference type="GO" id="GO:0032259">
    <property type="term" value="P:methylation"/>
    <property type="evidence" value="ECO:0007669"/>
    <property type="project" value="UniProtKB-KW"/>
</dbReference>
<evidence type="ECO:0000256" key="7">
    <source>
        <dbReference type="HAMAP-Rule" id="MF_00090"/>
    </source>
</evidence>
<keyword evidence="3 7" id="KW-0963">Cytoplasm</keyword>
<accession>A0A7C6EF27</accession>
<dbReference type="FunFam" id="3.40.50.150:FF:000010">
    <property type="entry name" value="Protein-L-isoaspartate O-methyltransferase"/>
    <property type="match status" value="1"/>
</dbReference>
<sequence length="205" mass="22792">MVKEQIEARGVYDQRVLAAMRKVPRHLFVPEALRNSAYGDFPLPIGEGQTISQPYIVARMTELLQLKGDERVLEIGTGSGYQAAILSLLAKEVYTIEIVEGLAKSAENRLKDLGYSNVTVRFGDGYLGWTEAAPFDAIIITCAPPYLPDSLVRQLKDNGRIVAPMGEEMETQILTVFQKKGSQLVKTEYEPVRFVPMTGAIEEKK</sequence>
<dbReference type="PANTHER" id="PTHR11579">
    <property type="entry name" value="PROTEIN-L-ISOASPARTATE O-METHYLTRANSFERASE"/>
    <property type="match status" value="1"/>
</dbReference>
<dbReference type="PANTHER" id="PTHR11579:SF0">
    <property type="entry name" value="PROTEIN-L-ISOASPARTATE(D-ASPARTATE) O-METHYLTRANSFERASE"/>
    <property type="match status" value="1"/>
</dbReference>
<evidence type="ECO:0000313" key="8">
    <source>
        <dbReference type="EMBL" id="HHS51603.1"/>
    </source>
</evidence>
<evidence type="ECO:0000256" key="6">
    <source>
        <dbReference type="ARBA" id="ARBA00022691"/>
    </source>
</evidence>
<dbReference type="Gene3D" id="3.40.50.150">
    <property type="entry name" value="Vaccinia Virus protein VP39"/>
    <property type="match status" value="1"/>
</dbReference>
<dbReference type="InterPro" id="IPR000682">
    <property type="entry name" value="PCMT"/>
</dbReference>
<protein>
    <recommendedName>
        <fullName evidence="7">Protein-L-isoaspartate O-methyltransferase</fullName>
        <ecNumber evidence="7">2.1.1.77</ecNumber>
    </recommendedName>
    <alternativeName>
        <fullName evidence="7">L-isoaspartyl protein carboxyl methyltransferase</fullName>
    </alternativeName>
    <alternativeName>
        <fullName evidence="7">Protein L-isoaspartyl methyltransferase</fullName>
    </alternativeName>
    <alternativeName>
        <fullName evidence="7">Protein-beta-aspartate methyltransferase</fullName>
        <shortName evidence="7">PIMT</shortName>
    </alternativeName>
</protein>
<evidence type="ECO:0000256" key="1">
    <source>
        <dbReference type="ARBA" id="ARBA00004496"/>
    </source>
</evidence>